<keyword evidence="7 9" id="KW-0472">Membrane</keyword>
<dbReference type="PANTHER" id="PTHR24220">
    <property type="entry name" value="IMPORT ATP-BINDING PROTEIN"/>
    <property type="match status" value="1"/>
</dbReference>
<feature type="domain" description="ABC transporter" evidence="10">
    <location>
        <begin position="2"/>
        <end position="226"/>
    </location>
</feature>
<dbReference type="PROSITE" id="PS50893">
    <property type="entry name" value="ABC_TRANSPORTER_2"/>
    <property type="match status" value="1"/>
</dbReference>
<dbReference type="InterPro" id="IPR005286">
    <property type="entry name" value="Cell_div_FtsE"/>
</dbReference>
<name>A0A7C4M1U7_UNCC3</name>
<evidence type="ECO:0000256" key="7">
    <source>
        <dbReference type="ARBA" id="ARBA00023136"/>
    </source>
</evidence>
<accession>A0A7C4M1U7</accession>
<dbReference type="AlphaFoldDB" id="A0A7C4M1U7"/>
<dbReference type="NCBIfam" id="TIGR02673">
    <property type="entry name" value="FtsE"/>
    <property type="match status" value="1"/>
</dbReference>
<dbReference type="EMBL" id="DSYQ01000001">
    <property type="protein sequence ID" value="HGT70674.1"/>
    <property type="molecule type" value="Genomic_DNA"/>
</dbReference>
<dbReference type="InterPro" id="IPR015854">
    <property type="entry name" value="ABC_transpr_LolD-like"/>
</dbReference>
<dbReference type="FunFam" id="3.40.50.300:FF:000056">
    <property type="entry name" value="Cell division ATP-binding protein FtsE"/>
    <property type="match status" value="1"/>
</dbReference>
<organism evidence="11">
    <name type="scientific">candidate division CPR3 bacterium</name>
    <dbReference type="NCBI Taxonomy" id="2268181"/>
    <lineage>
        <taxon>Bacteria</taxon>
        <taxon>Bacteria division CPR3</taxon>
    </lineage>
</organism>
<dbReference type="GO" id="GO:0005886">
    <property type="term" value="C:plasma membrane"/>
    <property type="evidence" value="ECO:0007669"/>
    <property type="project" value="UniProtKB-SubCell"/>
</dbReference>
<dbReference type="PANTHER" id="PTHR24220:SF470">
    <property type="entry name" value="CELL DIVISION ATP-BINDING PROTEIN FTSE"/>
    <property type="match status" value="1"/>
</dbReference>
<protein>
    <recommendedName>
        <fullName evidence="2 9">Cell division ATP-binding protein FtsE</fullName>
    </recommendedName>
</protein>
<dbReference type="SUPFAM" id="SSF52540">
    <property type="entry name" value="P-loop containing nucleoside triphosphate hydrolases"/>
    <property type="match status" value="1"/>
</dbReference>
<reference evidence="11" key="1">
    <citation type="journal article" date="2020" name="mSystems">
        <title>Genome- and Community-Level Interaction Insights into Carbon Utilization and Element Cycling Functions of Hydrothermarchaeota in Hydrothermal Sediment.</title>
        <authorList>
            <person name="Zhou Z."/>
            <person name="Liu Y."/>
            <person name="Xu W."/>
            <person name="Pan J."/>
            <person name="Luo Z.H."/>
            <person name="Li M."/>
        </authorList>
    </citation>
    <scope>NUCLEOTIDE SEQUENCE [LARGE SCALE GENOMIC DNA]</scope>
    <source>
        <strain evidence="11">SpSt-579</strain>
    </source>
</reference>
<evidence type="ECO:0000256" key="8">
    <source>
        <dbReference type="ARBA" id="ARBA00023306"/>
    </source>
</evidence>
<evidence type="ECO:0000256" key="6">
    <source>
        <dbReference type="ARBA" id="ARBA00022840"/>
    </source>
</evidence>
<keyword evidence="3 9" id="KW-1003">Cell membrane</keyword>
<dbReference type="InterPro" id="IPR003593">
    <property type="entry name" value="AAA+_ATPase"/>
</dbReference>
<evidence type="ECO:0000256" key="1">
    <source>
        <dbReference type="ARBA" id="ARBA00005417"/>
    </source>
</evidence>
<evidence type="ECO:0000256" key="2">
    <source>
        <dbReference type="ARBA" id="ARBA00020019"/>
    </source>
</evidence>
<evidence type="ECO:0000259" key="10">
    <source>
        <dbReference type="PROSITE" id="PS50893"/>
    </source>
</evidence>
<dbReference type="Gene3D" id="3.40.50.300">
    <property type="entry name" value="P-loop containing nucleotide triphosphate hydrolases"/>
    <property type="match status" value="1"/>
</dbReference>
<comment type="similarity">
    <text evidence="1 9">Belongs to the ABC transporter superfamily.</text>
</comment>
<dbReference type="GO" id="GO:0005524">
    <property type="term" value="F:ATP binding"/>
    <property type="evidence" value="ECO:0007669"/>
    <property type="project" value="UniProtKB-UniRule"/>
</dbReference>
<evidence type="ECO:0000313" key="11">
    <source>
        <dbReference type="EMBL" id="HGT70674.1"/>
    </source>
</evidence>
<keyword evidence="5 9" id="KW-0547">Nucleotide-binding</keyword>
<dbReference type="SMART" id="SM00382">
    <property type="entry name" value="AAA"/>
    <property type="match status" value="1"/>
</dbReference>
<dbReference type="GO" id="GO:0051301">
    <property type="term" value="P:cell division"/>
    <property type="evidence" value="ECO:0007669"/>
    <property type="project" value="UniProtKB-UniRule"/>
</dbReference>
<evidence type="ECO:0000256" key="3">
    <source>
        <dbReference type="ARBA" id="ARBA00022475"/>
    </source>
</evidence>
<dbReference type="InterPro" id="IPR027417">
    <property type="entry name" value="P-loop_NTPase"/>
</dbReference>
<dbReference type="GO" id="GO:0016887">
    <property type="term" value="F:ATP hydrolysis activity"/>
    <property type="evidence" value="ECO:0007669"/>
    <property type="project" value="InterPro"/>
</dbReference>
<evidence type="ECO:0000256" key="4">
    <source>
        <dbReference type="ARBA" id="ARBA00022618"/>
    </source>
</evidence>
<keyword evidence="8 9" id="KW-0131">Cell cycle</keyword>
<comment type="subcellular location">
    <subcellularLocation>
        <location evidence="9">Cell membrane</location>
        <topology evidence="9">Peripheral membrane protein</topology>
        <orientation evidence="9">Cytoplasmic side</orientation>
    </subcellularLocation>
</comment>
<dbReference type="GO" id="GO:0022857">
    <property type="term" value="F:transmembrane transporter activity"/>
    <property type="evidence" value="ECO:0007669"/>
    <property type="project" value="TreeGrafter"/>
</dbReference>
<evidence type="ECO:0000256" key="5">
    <source>
        <dbReference type="ARBA" id="ARBA00022741"/>
    </source>
</evidence>
<comment type="function">
    <text evidence="9">Part of the ABC transporter FtsEX involved in cellular division.</text>
</comment>
<keyword evidence="6 9" id="KW-0067">ATP-binding</keyword>
<dbReference type="Pfam" id="PF00005">
    <property type="entry name" value="ABC_tran"/>
    <property type="match status" value="1"/>
</dbReference>
<proteinExistence type="inferred from homology"/>
<dbReference type="InterPro" id="IPR003439">
    <property type="entry name" value="ABC_transporter-like_ATP-bd"/>
</dbReference>
<gene>
    <name evidence="9 11" type="primary">ftsE</name>
    <name evidence="11" type="ORF">ENT43_00250</name>
</gene>
<comment type="caution">
    <text evidence="11">The sequence shown here is derived from an EMBL/GenBank/DDBJ whole genome shotgun (WGS) entry which is preliminary data.</text>
</comment>
<keyword evidence="4 9" id="KW-0132">Cell division</keyword>
<sequence>MISVENITKVYPPKVIALDDINLRIQSGEFISLVGPSGAGKSTLIKLLIAQERPSKGKILIGDKDISRLSSRHLPFYRRKIGVVWQDFKLLQNKTVFENVAFALEVVERPQHEIHSKVPQILKLVGLEGKEDRFPHELSGGEVQRASIARALVHDPHLLIADEPTGNLDPVNTEEIMRLLLKINKLGTTVLIATHNKEVVDKLKRRVIVLEDGKLISDKKVGKYEL</sequence>
<comment type="subunit">
    <text evidence="9">Homodimer. Forms a membrane-associated complex with FtsX.</text>
</comment>
<evidence type="ECO:0000256" key="9">
    <source>
        <dbReference type="RuleBase" id="RU365094"/>
    </source>
</evidence>